<evidence type="ECO:0000256" key="9">
    <source>
        <dbReference type="ARBA" id="ARBA00023136"/>
    </source>
</evidence>
<keyword evidence="4 10" id="KW-0812">Transmembrane</keyword>
<evidence type="ECO:0000256" key="8">
    <source>
        <dbReference type="ARBA" id="ARBA00023128"/>
    </source>
</evidence>
<evidence type="ECO:0000256" key="10">
    <source>
        <dbReference type="PROSITE-ProRule" id="PRU00282"/>
    </source>
</evidence>
<keyword evidence="5" id="KW-0677">Repeat</keyword>
<feature type="region of interest" description="Disordered" evidence="12">
    <location>
        <begin position="157"/>
        <end position="177"/>
    </location>
</feature>
<keyword evidence="14" id="KW-1185">Reference proteome</keyword>
<dbReference type="GO" id="GO:0005743">
    <property type="term" value="C:mitochondrial inner membrane"/>
    <property type="evidence" value="ECO:0007669"/>
    <property type="project" value="UniProtKB-SubCell"/>
</dbReference>
<evidence type="ECO:0000256" key="3">
    <source>
        <dbReference type="ARBA" id="ARBA00022448"/>
    </source>
</evidence>
<dbReference type="PANTHER" id="PTHR45760">
    <property type="entry name" value="FI19922P1-RELATED"/>
    <property type="match status" value="1"/>
</dbReference>
<evidence type="ECO:0000256" key="4">
    <source>
        <dbReference type="ARBA" id="ARBA00022692"/>
    </source>
</evidence>
<dbReference type="Gene3D" id="1.50.40.10">
    <property type="entry name" value="Mitochondrial carrier domain"/>
    <property type="match status" value="1"/>
</dbReference>
<dbReference type="InterPro" id="IPR023395">
    <property type="entry name" value="MCP_dom_sf"/>
</dbReference>
<evidence type="ECO:0000256" key="11">
    <source>
        <dbReference type="RuleBase" id="RU000488"/>
    </source>
</evidence>
<evidence type="ECO:0000313" key="14">
    <source>
        <dbReference type="Proteomes" id="UP001530315"/>
    </source>
</evidence>
<keyword evidence="7" id="KW-1133">Transmembrane helix</keyword>
<dbReference type="PROSITE" id="PS50920">
    <property type="entry name" value="SOLCAR"/>
    <property type="match status" value="3"/>
</dbReference>
<accession>A0ABD3Q4S3</accession>
<dbReference type="InterPro" id="IPR018108">
    <property type="entry name" value="MCP_transmembrane"/>
</dbReference>
<keyword evidence="6" id="KW-0999">Mitochondrion inner membrane</keyword>
<keyword evidence="3 11" id="KW-0813">Transport</keyword>
<dbReference type="PANTHER" id="PTHR45760:SF2">
    <property type="entry name" value="FI19922P1-RELATED"/>
    <property type="match status" value="1"/>
</dbReference>
<comment type="subcellular location">
    <subcellularLocation>
        <location evidence="1">Mitochondrion inner membrane</location>
        <topology evidence="1">Multi-pass membrane protein</topology>
    </subcellularLocation>
</comment>
<dbReference type="InterPro" id="IPR045315">
    <property type="entry name" value="Mtm1-like"/>
</dbReference>
<dbReference type="EMBL" id="JALLAZ020000467">
    <property type="protein sequence ID" value="KAL3794511.1"/>
    <property type="molecule type" value="Genomic_DNA"/>
</dbReference>
<keyword evidence="9 10" id="KW-0472">Membrane</keyword>
<evidence type="ECO:0000256" key="5">
    <source>
        <dbReference type="ARBA" id="ARBA00022737"/>
    </source>
</evidence>
<sequence>MKEDRPSSSTASRIVSGSVGSIIYVTAFAPLEVVKVRQQAAASSGSSSFPSWSGPPPVKALLRGRGAVVLSDGLVVPTSSFPCLAAAAPRSRAAAAYDHHPHRVVDRRSGVLSSLRAIARNEGRAGLYAGLKPTLYATVPNAAVYLASYDEISSRLSRRDRRRRRRDNDHEDDDRDDHRGHWIPFVAGASARLASSVVTAPLELVRTRQAANPIRRGGVLEEFRLIVKTSGLAGLYRGLVPMILRDVPFGATYFPTLELTRSVMSNSTFLGSWGKRHHRVEMMGTRPPVAVDALEAFVGGMIAGSLATVLTTPFDVVKTRRMTTTSSHTTCLVIRPGGGGTMFDHMRRIFQEEGHAGLWRGNCARMMKVAPGSAIMISSYESGKRLLEDVM</sequence>
<proteinExistence type="inferred from homology"/>
<feature type="repeat" description="Solcar" evidence="10">
    <location>
        <begin position="79"/>
        <end position="155"/>
    </location>
</feature>
<dbReference type="SUPFAM" id="SSF103506">
    <property type="entry name" value="Mitochondrial carrier"/>
    <property type="match status" value="1"/>
</dbReference>
<evidence type="ECO:0008006" key="15">
    <source>
        <dbReference type="Google" id="ProtNLM"/>
    </source>
</evidence>
<evidence type="ECO:0000256" key="7">
    <source>
        <dbReference type="ARBA" id="ARBA00022989"/>
    </source>
</evidence>
<evidence type="ECO:0000256" key="6">
    <source>
        <dbReference type="ARBA" id="ARBA00022792"/>
    </source>
</evidence>
<dbReference type="AlphaFoldDB" id="A0ABD3Q4S3"/>
<dbReference type="Proteomes" id="UP001530315">
    <property type="component" value="Unassembled WGS sequence"/>
</dbReference>
<keyword evidence="8" id="KW-0496">Mitochondrion</keyword>
<feature type="repeat" description="Solcar" evidence="10">
    <location>
        <begin position="291"/>
        <end position="386"/>
    </location>
</feature>
<evidence type="ECO:0000313" key="13">
    <source>
        <dbReference type="EMBL" id="KAL3794511.1"/>
    </source>
</evidence>
<gene>
    <name evidence="13" type="ORF">ACHAW5_001321</name>
</gene>
<feature type="repeat" description="Solcar" evidence="10">
    <location>
        <begin position="179"/>
        <end position="263"/>
    </location>
</feature>
<organism evidence="13 14">
    <name type="scientific">Stephanodiscus triporus</name>
    <dbReference type="NCBI Taxonomy" id="2934178"/>
    <lineage>
        <taxon>Eukaryota</taxon>
        <taxon>Sar</taxon>
        <taxon>Stramenopiles</taxon>
        <taxon>Ochrophyta</taxon>
        <taxon>Bacillariophyta</taxon>
        <taxon>Coscinodiscophyceae</taxon>
        <taxon>Thalassiosirophycidae</taxon>
        <taxon>Stephanodiscales</taxon>
        <taxon>Stephanodiscaceae</taxon>
        <taxon>Stephanodiscus</taxon>
    </lineage>
</organism>
<evidence type="ECO:0000256" key="1">
    <source>
        <dbReference type="ARBA" id="ARBA00004448"/>
    </source>
</evidence>
<dbReference type="Pfam" id="PF00153">
    <property type="entry name" value="Mito_carr"/>
    <property type="match status" value="4"/>
</dbReference>
<comment type="similarity">
    <text evidence="2 11">Belongs to the mitochondrial carrier (TC 2.A.29) family.</text>
</comment>
<reference evidence="13 14" key="1">
    <citation type="submission" date="2024-10" db="EMBL/GenBank/DDBJ databases">
        <title>Updated reference genomes for cyclostephanoid diatoms.</title>
        <authorList>
            <person name="Roberts W.R."/>
            <person name="Alverson A.J."/>
        </authorList>
    </citation>
    <scope>NUCLEOTIDE SEQUENCE [LARGE SCALE GENOMIC DNA]</scope>
    <source>
        <strain evidence="13 14">AJA276-08</strain>
    </source>
</reference>
<name>A0ABD3Q4S3_9STRA</name>
<protein>
    <recommendedName>
        <fullName evidence="15">Mitochondrial carrier protein</fullName>
    </recommendedName>
</protein>
<comment type="caution">
    <text evidence="13">The sequence shown here is derived from an EMBL/GenBank/DDBJ whole genome shotgun (WGS) entry which is preliminary data.</text>
</comment>
<evidence type="ECO:0000256" key="2">
    <source>
        <dbReference type="ARBA" id="ARBA00006375"/>
    </source>
</evidence>
<evidence type="ECO:0000256" key="12">
    <source>
        <dbReference type="SAM" id="MobiDB-lite"/>
    </source>
</evidence>